<sequence>MGTKLKTGLKIGGFVILLLLVGLFLKRYSTKAHSPEDIVHYEEESLEIEVYYNRPYKKDRVIFGELVPYGEVWRTGANEATTFTTNQDLLVDGSLLKAGKYTLWTIPGEKSWKVIFNSKMYPWGIDLDKKPYREPEFDALVLEVPTAKLPEVLEQFSIYFERENELIFLSLAWDETLVTVPIQTAKEAHEALLSFN</sequence>
<proteinExistence type="predicted"/>
<keyword evidence="3" id="KW-1185">Reference proteome</keyword>
<dbReference type="EMBL" id="CP042476">
    <property type="protein sequence ID" value="QED37801.1"/>
    <property type="molecule type" value="Genomic_DNA"/>
</dbReference>
<gene>
    <name evidence="2" type="ORF">FK178_08725</name>
</gene>
<dbReference type="AlphaFoldDB" id="A0A5B8YJJ1"/>
<dbReference type="KEGG" id="anp:FK178_08725"/>
<dbReference type="Pfam" id="PF11138">
    <property type="entry name" value="DUF2911"/>
    <property type="match status" value="1"/>
</dbReference>
<dbReference type="OrthoDB" id="187854at2"/>
<protein>
    <submittedName>
        <fullName evidence="2">DUF2911 domain-containing protein</fullName>
    </submittedName>
</protein>
<keyword evidence="1" id="KW-0472">Membrane</keyword>
<reference evidence="2 3" key="1">
    <citation type="submission" date="2019-08" db="EMBL/GenBank/DDBJ databases">
        <title>Antarcticibacterium arcticum sp. nov., a bacterium isolated from marine sediment of the Canadian Beaufort Sea.</title>
        <authorList>
            <person name="Lee Y.M."/>
            <person name="Baek K."/>
            <person name="Lee D.-H."/>
            <person name="Shin S.C."/>
            <person name="Jin Y.K."/>
            <person name="Park Y."/>
        </authorList>
    </citation>
    <scope>NUCLEOTIDE SEQUENCE [LARGE SCALE GENOMIC DNA]</scope>
    <source>
        <strain evidence="2 3">PAMC 28998</strain>
    </source>
</reference>
<dbReference type="InterPro" id="IPR021314">
    <property type="entry name" value="DUF2911"/>
</dbReference>
<keyword evidence="1" id="KW-0812">Transmembrane</keyword>
<keyword evidence="1" id="KW-1133">Transmembrane helix</keyword>
<dbReference type="RefSeq" id="WP_146833636.1">
    <property type="nucleotide sequence ID" value="NZ_CP042476.1"/>
</dbReference>
<name>A0A5B8YJJ1_9FLAO</name>
<organism evidence="2 3">
    <name type="scientific">Antarcticibacterium arcticum</name>
    <dbReference type="NCBI Taxonomy" id="2585771"/>
    <lineage>
        <taxon>Bacteria</taxon>
        <taxon>Pseudomonadati</taxon>
        <taxon>Bacteroidota</taxon>
        <taxon>Flavobacteriia</taxon>
        <taxon>Flavobacteriales</taxon>
        <taxon>Flavobacteriaceae</taxon>
        <taxon>Antarcticibacterium</taxon>
    </lineage>
</organism>
<evidence type="ECO:0000256" key="1">
    <source>
        <dbReference type="SAM" id="Phobius"/>
    </source>
</evidence>
<evidence type="ECO:0000313" key="2">
    <source>
        <dbReference type="EMBL" id="QED37801.1"/>
    </source>
</evidence>
<feature type="transmembrane region" description="Helical" evidence="1">
    <location>
        <begin position="7"/>
        <end position="25"/>
    </location>
</feature>
<dbReference type="Proteomes" id="UP000321954">
    <property type="component" value="Chromosome"/>
</dbReference>
<evidence type="ECO:0000313" key="3">
    <source>
        <dbReference type="Proteomes" id="UP000321954"/>
    </source>
</evidence>
<accession>A0A5B8YJJ1</accession>